<dbReference type="RefSeq" id="XP_020008019.1">
    <property type="nucleotide sequence ID" value="XM_020152430.1"/>
</dbReference>
<evidence type="ECO:0000256" key="7">
    <source>
        <dbReference type="ARBA" id="ARBA00022491"/>
    </source>
</evidence>
<gene>
    <name evidence="20" type="primary">Eid3</name>
</gene>
<keyword evidence="8 17" id="KW-0227">DNA damage</keyword>
<dbReference type="RefSeq" id="XP_073940370.1">
    <property type="nucleotide sequence ID" value="XM_074084269.1"/>
</dbReference>
<dbReference type="GO" id="GO:0030915">
    <property type="term" value="C:Smc5-Smc6 complex"/>
    <property type="evidence" value="ECO:0007669"/>
    <property type="project" value="UniProtKB-UniRule"/>
</dbReference>
<dbReference type="PANTHER" id="PTHR16140">
    <property type="entry name" value="NON-STRUCTURAL MAINTENANCE OF CHROMOSOMES ELEMENT 4"/>
    <property type="match status" value="1"/>
</dbReference>
<evidence type="ECO:0000256" key="14">
    <source>
        <dbReference type="ARBA" id="ARBA00023242"/>
    </source>
</evidence>
<evidence type="ECO:0000313" key="20">
    <source>
        <dbReference type="RefSeq" id="XP_020008019.1"/>
    </source>
</evidence>
<reference evidence="20" key="1">
    <citation type="submission" date="2025-08" db="UniProtKB">
        <authorList>
            <consortium name="RefSeq"/>
        </authorList>
    </citation>
    <scope>IDENTIFICATION</scope>
    <source>
        <tissue evidence="20">Leukocyte</tissue>
    </source>
</reference>
<keyword evidence="13 17" id="KW-0234">DNA repair</keyword>
<evidence type="ECO:0000256" key="1">
    <source>
        <dbReference type="ARBA" id="ARBA00004123"/>
    </source>
</evidence>
<keyword evidence="9" id="KW-0779">Telomere</keyword>
<sequence>MGSCHPTTLTATSTSAGIERVEEVVGCALPKADMSEGKGSLAGGEEKRQEPVLMVTCSECEVKPVEEEEEPVRVDMMGPDAYSDDLSSGDPDIDPELLVGTEDEGKCRSIRKQYRQLIYSVQQNREDIVNTASNSLTEALEEANVLFDAVSRTREAALDAQFLVLASDLGKEKAKQLNSGMSYFNQVAFCDFLFIFVGLNWMEDEYDELSGCDDIIVLSFWDAVQKEATSWILHAEAFHFIFGSFKPEPSARKPRLEHHKKVRKIEGSGAMPTKLRKLDLSPNQEATEKEVERILGLLQTYFRKYPDTPVSYFEFVIDPHSFSRTVENIFYVSFIIRDGFARIRLDQDRLPILEPINISQMDEGNDPGFYGRKQGVISLSLQDWKNIVATFEISEAMIKNSY</sequence>
<evidence type="ECO:0000256" key="11">
    <source>
        <dbReference type="ARBA" id="ARBA00023163"/>
    </source>
</evidence>
<dbReference type="InterPro" id="IPR029225">
    <property type="entry name" value="Nse4_Nse3-bd"/>
</dbReference>
<evidence type="ECO:0000256" key="13">
    <source>
        <dbReference type="ARBA" id="ARBA00023204"/>
    </source>
</evidence>
<evidence type="ECO:0000256" key="17">
    <source>
        <dbReference type="RuleBase" id="RU365071"/>
    </source>
</evidence>
<name>A0A8B7TK43_CASCN</name>
<dbReference type="Pfam" id="PF15412">
    <property type="entry name" value="Nse4-Nse3_bdg"/>
    <property type="match status" value="1"/>
</dbReference>
<evidence type="ECO:0000256" key="2">
    <source>
        <dbReference type="ARBA" id="ARBA00004496"/>
    </source>
</evidence>
<comment type="function">
    <text evidence="16">Acts as a repressor of nuclear receptor-dependent transcription possibly by interfering with CREBBP-dependent coactivation. May function as a coinhibitor of other CREBBP/EP300-dependent transcription factors.</text>
</comment>
<dbReference type="InterPro" id="IPR027786">
    <property type="entry name" value="Nse4/EID"/>
</dbReference>
<keyword evidence="7" id="KW-0678">Repressor</keyword>
<dbReference type="OrthoDB" id="361242at2759"/>
<dbReference type="GO" id="GO:0005634">
    <property type="term" value="C:nucleus"/>
    <property type="evidence" value="ECO:0007669"/>
    <property type="project" value="UniProtKB-SubCell"/>
</dbReference>
<organism evidence="20">
    <name type="scientific">Castor canadensis</name>
    <name type="common">American beaver</name>
    <dbReference type="NCBI Taxonomy" id="51338"/>
    <lineage>
        <taxon>Eukaryota</taxon>
        <taxon>Metazoa</taxon>
        <taxon>Chordata</taxon>
        <taxon>Craniata</taxon>
        <taxon>Vertebrata</taxon>
        <taxon>Euteleostomi</taxon>
        <taxon>Mammalia</taxon>
        <taxon>Eutheria</taxon>
        <taxon>Euarchontoglires</taxon>
        <taxon>Glires</taxon>
        <taxon>Rodentia</taxon>
        <taxon>Castorimorpha</taxon>
        <taxon>Castoridae</taxon>
        <taxon>Castor</taxon>
    </lineage>
</organism>
<dbReference type="GO" id="GO:0005737">
    <property type="term" value="C:cytoplasm"/>
    <property type="evidence" value="ECO:0007669"/>
    <property type="project" value="UniProtKB-SubCell"/>
</dbReference>
<proteinExistence type="inferred from homology"/>
<dbReference type="CTD" id="493861"/>
<evidence type="ECO:0000259" key="19">
    <source>
        <dbReference type="Pfam" id="PF15412"/>
    </source>
</evidence>
<evidence type="ECO:0000256" key="16">
    <source>
        <dbReference type="ARBA" id="ARBA00037457"/>
    </source>
</evidence>
<protein>
    <recommendedName>
        <fullName evidence="17">Non-structural maintenance of chromosomes element 4</fullName>
    </recommendedName>
</protein>
<evidence type="ECO:0000256" key="3">
    <source>
        <dbReference type="ARBA" id="ARBA00004574"/>
    </source>
</evidence>
<dbReference type="KEGG" id="ccan:109675820"/>
<dbReference type="AlphaFoldDB" id="A0A8B7TK43"/>
<comment type="function">
    <text evidence="15">Tissue-specific component of the SMC5-SMC6 complex, a complex involved in repair of DNA double-strand breaks by homologous recombination. The complex may promote sister chromatid homologous recombination by recruiting the SMC1-SMC3 cohesin complex to double-strand breaks. The complex is required for telomere maintenance via recombination and mediates sumoylation of shelterin complex (telosome) components.</text>
</comment>
<evidence type="ECO:0000256" key="10">
    <source>
        <dbReference type="ARBA" id="ARBA00023015"/>
    </source>
</evidence>
<keyword evidence="10" id="KW-0805">Transcription regulation</keyword>
<keyword evidence="6" id="KW-0963">Cytoplasm</keyword>
<feature type="domain" description="Non-structural maintenance of chromosome element 4 C-terminal" evidence="18">
    <location>
        <begin position="309"/>
        <end position="398"/>
    </location>
</feature>
<evidence type="ECO:0000256" key="9">
    <source>
        <dbReference type="ARBA" id="ARBA00022895"/>
    </source>
</evidence>
<keyword evidence="5" id="KW-0158">Chromosome</keyword>
<evidence type="ECO:0000256" key="6">
    <source>
        <dbReference type="ARBA" id="ARBA00022490"/>
    </source>
</evidence>
<dbReference type="GO" id="GO:0006281">
    <property type="term" value="P:DNA repair"/>
    <property type="evidence" value="ECO:0007669"/>
    <property type="project" value="UniProtKB-UniRule"/>
</dbReference>
<accession>A0A8B7TK43</accession>
<comment type="subcellular location">
    <subcellularLocation>
        <location evidence="3">Chromosome</location>
        <location evidence="3">Telomere</location>
    </subcellularLocation>
    <subcellularLocation>
        <location evidence="2">Cytoplasm</location>
    </subcellularLocation>
    <subcellularLocation>
        <location evidence="1 17">Nucleus</location>
    </subcellularLocation>
</comment>
<evidence type="ECO:0000256" key="15">
    <source>
        <dbReference type="ARBA" id="ARBA00037182"/>
    </source>
</evidence>
<dbReference type="GO" id="GO:0006310">
    <property type="term" value="P:DNA recombination"/>
    <property type="evidence" value="ECO:0007669"/>
    <property type="project" value="UniProtKB-UniRule"/>
</dbReference>
<evidence type="ECO:0000256" key="12">
    <source>
        <dbReference type="ARBA" id="ARBA00023172"/>
    </source>
</evidence>
<evidence type="ECO:0000256" key="4">
    <source>
        <dbReference type="ARBA" id="ARBA00008997"/>
    </source>
</evidence>
<dbReference type="InterPro" id="IPR014854">
    <property type="entry name" value="Nse4_C"/>
</dbReference>
<comment type="function">
    <text evidence="17">Component of the SMC5-SMC6 complex, that promotes sister chromatid alignment after DNA damage and facilitates double-stranded DNA breaks (DSBs) repair via homologous recombination between sister chromatids.</text>
</comment>
<comment type="subunit">
    <text evidence="17">Component of the SMC5-SMC6 complex.</text>
</comment>
<dbReference type="Pfam" id="PF08743">
    <property type="entry name" value="Nse4_C"/>
    <property type="match status" value="1"/>
</dbReference>
<dbReference type="GeneID" id="109675820"/>
<keyword evidence="14 17" id="KW-0539">Nucleus</keyword>
<keyword evidence="12 17" id="KW-0233">DNA recombination</keyword>
<evidence type="ECO:0000259" key="18">
    <source>
        <dbReference type="Pfam" id="PF08743"/>
    </source>
</evidence>
<keyword evidence="11" id="KW-0804">Transcription</keyword>
<evidence type="ECO:0000256" key="8">
    <source>
        <dbReference type="ARBA" id="ARBA00022763"/>
    </source>
</evidence>
<evidence type="ECO:0000256" key="5">
    <source>
        <dbReference type="ARBA" id="ARBA00022454"/>
    </source>
</evidence>
<dbReference type="PANTHER" id="PTHR16140:SF1">
    <property type="entry name" value="EP300-INTERACTING INHIBITOR OF DIFFERENTIATION 3"/>
    <property type="match status" value="1"/>
</dbReference>
<comment type="similarity">
    <text evidence="4 17">Belongs to the NSE4 family.</text>
</comment>
<dbReference type="GO" id="GO:0000781">
    <property type="term" value="C:chromosome, telomeric region"/>
    <property type="evidence" value="ECO:0007669"/>
    <property type="project" value="UniProtKB-SubCell"/>
</dbReference>
<feature type="domain" description="Nse4/EID protein Nse3/MAGE-binding" evidence="19">
    <location>
        <begin position="159"/>
        <end position="207"/>
    </location>
</feature>